<dbReference type="SUPFAM" id="SSF55729">
    <property type="entry name" value="Acyl-CoA N-acyltransferases (Nat)"/>
    <property type="match status" value="1"/>
</dbReference>
<dbReference type="GO" id="GO:0016747">
    <property type="term" value="F:acyltransferase activity, transferring groups other than amino-acyl groups"/>
    <property type="evidence" value="ECO:0007669"/>
    <property type="project" value="InterPro"/>
</dbReference>
<organism evidence="2 3">
    <name type="scientific">Deinococcus puniceus</name>
    <dbReference type="NCBI Taxonomy" id="1182568"/>
    <lineage>
        <taxon>Bacteria</taxon>
        <taxon>Thermotogati</taxon>
        <taxon>Deinococcota</taxon>
        <taxon>Deinococci</taxon>
        <taxon>Deinococcales</taxon>
        <taxon>Deinococcaceae</taxon>
        <taxon>Deinococcus</taxon>
    </lineage>
</organism>
<keyword evidence="3" id="KW-1185">Reference proteome</keyword>
<evidence type="ECO:0000259" key="1">
    <source>
        <dbReference type="PROSITE" id="PS51186"/>
    </source>
</evidence>
<sequence length="251" mass="26554">MTPEQRPVLENQLARIAQAEAVGLQAYAQVQASFGPVTAIFSGAELPVNIATLAPDVTPTAEDFRATADFFRVRGVRPSVQAFSDVNAETLAALTGAGFVLTQILHVYLHPLTDLPPLPAIAVQDAPPELWIDVACRAFGPGSEAIMRINASLPNVKRVLARLDDQPAGVGLMGTELGVAMLFSGATLPEQRKRGVQSALLAARLHLAAQHGADFASVNVTPGSGSERNVRRAGFVQCGARLRFEQVQSGN</sequence>
<dbReference type="Proteomes" id="UP000077363">
    <property type="component" value="Chromosome"/>
</dbReference>
<dbReference type="InterPro" id="IPR000182">
    <property type="entry name" value="GNAT_dom"/>
</dbReference>
<feature type="domain" description="N-acetyltransferase" evidence="1">
    <location>
        <begin position="105"/>
        <end position="251"/>
    </location>
</feature>
<dbReference type="InterPro" id="IPR016181">
    <property type="entry name" value="Acyl_CoA_acyltransferase"/>
</dbReference>
<dbReference type="PATRIC" id="fig|1182568.3.peg.145"/>
<dbReference type="KEGG" id="dpu:SU48_00695"/>
<protein>
    <recommendedName>
        <fullName evidence="1">N-acetyltransferase domain-containing protein</fullName>
    </recommendedName>
</protein>
<evidence type="ECO:0000313" key="2">
    <source>
        <dbReference type="EMBL" id="ANE42524.1"/>
    </source>
</evidence>
<dbReference type="PROSITE" id="PS51186">
    <property type="entry name" value="GNAT"/>
    <property type="match status" value="1"/>
</dbReference>
<accession>A0A172T6E9</accession>
<proteinExistence type="predicted"/>
<dbReference type="EMBL" id="CP011387">
    <property type="protein sequence ID" value="ANE42524.1"/>
    <property type="molecule type" value="Genomic_DNA"/>
</dbReference>
<gene>
    <name evidence="2" type="ORF">SU48_00695</name>
</gene>
<dbReference type="Gene3D" id="3.40.630.30">
    <property type="match status" value="1"/>
</dbReference>
<dbReference type="STRING" id="1182568.SU48_00695"/>
<evidence type="ECO:0000313" key="3">
    <source>
        <dbReference type="Proteomes" id="UP000077363"/>
    </source>
</evidence>
<dbReference type="AlphaFoldDB" id="A0A172T6E9"/>
<dbReference type="OrthoDB" id="2350893at2"/>
<name>A0A172T6E9_9DEIO</name>
<reference evidence="2 3" key="1">
    <citation type="submission" date="2015-01" db="EMBL/GenBank/DDBJ databases">
        <title>Deinococcus puniceus/DY1/ whole genome sequencing.</title>
        <authorList>
            <person name="Kim M.K."/>
            <person name="Srinivasan S."/>
            <person name="Lee J.-J."/>
        </authorList>
    </citation>
    <scope>NUCLEOTIDE SEQUENCE [LARGE SCALE GENOMIC DNA]</scope>
    <source>
        <strain evidence="2 3">DY1</strain>
    </source>
</reference>
<dbReference type="RefSeq" id="WP_064013568.1">
    <property type="nucleotide sequence ID" value="NZ_CP011387.1"/>
</dbReference>